<keyword evidence="5 7" id="KW-0472">Membrane</keyword>
<evidence type="ECO:0000256" key="3">
    <source>
        <dbReference type="ARBA" id="ARBA00022692"/>
    </source>
</evidence>
<evidence type="ECO:0000313" key="8">
    <source>
        <dbReference type="EMBL" id="OGY86759.1"/>
    </source>
</evidence>
<comment type="similarity">
    <text evidence="2">Belongs to the LemA family.</text>
</comment>
<comment type="subcellular location">
    <subcellularLocation>
        <location evidence="1">Membrane</location>
        <topology evidence="1">Single-pass membrane protein</topology>
    </subcellularLocation>
</comment>
<dbReference type="InterPro" id="IPR023353">
    <property type="entry name" value="LemA-like_dom_sf"/>
</dbReference>
<dbReference type="GO" id="GO:0016020">
    <property type="term" value="C:membrane"/>
    <property type="evidence" value="ECO:0007669"/>
    <property type="project" value="UniProtKB-SubCell"/>
</dbReference>
<dbReference type="Pfam" id="PF04011">
    <property type="entry name" value="LemA"/>
    <property type="match status" value="1"/>
</dbReference>
<dbReference type="Gene3D" id="1.20.1440.20">
    <property type="entry name" value="LemA-like domain"/>
    <property type="match status" value="1"/>
</dbReference>
<reference evidence="8 9" key="1">
    <citation type="journal article" date="2016" name="Nat. Commun.">
        <title>Thousands of microbial genomes shed light on interconnected biogeochemical processes in an aquifer system.</title>
        <authorList>
            <person name="Anantharaman K."/>
            <person name="Brown C.T."/>
            <person name="Hug L.A."/>
            <person name="Sharon I."/>
            <person name="Castelle C.J."/>
            <person name="Probst A.J."/>
            <person name="Thomas B.C."/>
            <person name="Singh A."/>
            <person name="Wilkins M.J."/>
            <person name="Karaoz U."/>
            <person name="Brodie E.L."/>
            <person name="Williams K.H."/>
            <person name="Hubbard S.S."/>
            <person name="Banfield J.F."/>
        </authorList>
    </citation>
    <scope>NUCLEOTIDE SEQUENCE [LARGE SCALE GENOMIC DNA]</scope>
</reference>
<evidence type="ECO:0000256" key="5">
    <source>
        <dbReference type="ARBA" id="ARBA00023136"/>
    </source>
</evidence>
<dbReference type="PANTHER" id="PTHR34478:SF1">
    <property type="entry name" value="PROTEIN LEMA"/>
    <property type="match status" value="1"/>
</dbReference>
<comment type="caution">
    <text evidence="8">The sequence shown here is derived from an EMBL/GenBank/DDBJ whole genome shotgun (WGS) entry which is preliminary data.</text>
</comment>
<dbReference type="PANTHER" id="PTHR34478">
    <property type="entry name" value="PROTEIN LEMA"/>
    <property type="match status" value="1"/>
</dbReference>
<keyword evidence="3 7" id="KW-0812">Transmembrane</keyword>
<dbReference type="InterPro" id="IPR007156">
    <property type="entry name" value="MamQ_LemA"/>
</dbReference>
<evidence type="ECO:0000256" key="2">
    <source>
        <dbReference type="ARBA" id="ARBA00008854"/>
    </source>
</evidence>
<gene>
    <name evidence="8" type="ORF">A2319_00890</name>
</gene>
<evidence type="ECO:0000256" key="7">
    <source>
        <dbReference type="SAM" id="Phobius"/>
    </source>
</evidence>
<dbReference type="Proteomes" id="UP000176420">
    <property type="component" value="Unassembled WGS sequence"/>
</dbReference>
<protein>
    <recommendedName>
        <fullName evidence="10">LemA family protein</fullName>
    </recommendedName>
</protein>
<dbReference type="SUPFAM" id="SSF140478">
    <property type="entry name" value="LemA-like"/>
    <property type="match status" value="1"/>
</dbReference>
<sequence>MNTITWVVLLVIVVILAWLVAMYNKLVRLKNQVDEGWSDIDVQLKRRYDLIPNLVEAVKGYATHEKELFENVTRARGAAMQAEKSGDPKAAGEAENMLSGTLKSLFAVAENYPELKANENFAKLQDELSDTENKIQAARRFYNGVVRDFNTTKQQFPTNLFANLFGFKDREFFALENEEERKNVQVKF</sequence>
<dbReference type="AlphaFoldDB" id="A0A1G2BDW8"/>
<accession>A0A1G2BDW8</accession>
<feature type="transmembrane region" description="Helical" evidence="7">
    <location>
        <begin position="6"/>
        <end position="23"/>
    </location>
</feature>
<evidence type="ECO:0008006" key="10">
    <source>
        <dbReference type="Google" id="ProtNLM"/>
    </source>
</evidence>
<evidence type="ECO:0000256" key="4">
    <source>
        <dbReference type="ARBA" id="ARBA00022989"/>
    </source>
</evidence>
<evidence type="ECO:0000256" key="6">
    <source>
        <dbReference type="SAM" id="Coils"/>
    </source>
</evidence>
<feature type="coiled-coil region" evidence="6">
    <location>
        <begin position="114"/>
        <end position="141"/>
    </location>
</feature>
<name>A0A1G2BDW8_9BACT</name>
<keyword evidence="4 7" id="KW-1133">Transmembrane helix</keyword>
<proteinExistence type="inferred from homology"/>
<evidence type="ECO:0000313" key="9">
    <source>
        <dbReference type="Proteomes" id="UP000176420"/>
    </source>
</evidence>
<organism evidence="8 9">
    <name type="scientific">Candidatus Kerfeldbacteria bacterium RIFOXYB2_FULL_38_14</name>
    <dbReference type="NCBI Taxonomy" id="1798547"/>
    <lineage>
        <taxon>Bacteria</taxon>
        <taxon>Candidatus Kerfeldiibacteriota</taxon>
    </lineage>
</organism>
<dbReference type="EMBL" id="MHKI01000016">
    <property type="protein sequence ID" value="OGY86759.1"/>
    <property type="molecule type" value="Genomic_DNA"/>
</dbReference>
<keyword evidence="6" id="KW-0175">Coiled coil</keyword>
<evidence type="ECO:0000256" key="1">
    <source>
        <dbReference type="ARBA" id="ARBA00004167"/>
    </source>
</evidence>